<accession>A0A3R9N0Z1</accession>
<comment type="caution">
    <text evidence="3">The sequence shown here is derived from an EMBL/GenBank/DDBJ whole genome shotgun (WGS) entry which is preliminary data.</text>
</comment>
<dbReference type="OrthoDB" id="8603558at2"/>
<sequence>MKKILRFPLLAAFLALASLPSCNKDDSDSLKVQAHDDNVFMKQMHAMMDQMMAMQKTQDPDHDFAMMMKMHHQGAITMSQEELRSGKDTDMKQMAQTIITKQQAEIQQLDAFLSSHTPQQPAVPEFNAKQMESMQRMMQANDLRPLTGDIDFDFAQLMVDHHRSAIENSQAELEYGRTATMKTLAHNIIDDQEMEIKDLQAWLLAHKKY</sequence>
<dbReference type="AlphaFoldDB" id="A0A3R9N0Z1"/>
<feature type="signal peptide" evidence="1">
    <location>
        <begin position="1"/>
        <end position="23"/>
    </location>
</feature>
<evidence type="ECO:0000313" key="3">
    <source>
        <dbReference type="EMBL" id="RSK45496.1"/>
    </source>
</evidence>
<dbReference type="InterPro" id="IPR012347">
    <property type="entry name" value="Ferritin-like"/>
</dbReference>
<feature type="domain" description="DUF305" evidence="2">
    <location>
        <begin position="61"/>
        <end position="203"/>
    </location>
</feature>
<feature type="chain" id="PRO_5018723785" evidence="1">
    <location>
        <begin position="24"/>
        <end position="209"/>
    </location>
</feature>
<evidence type="ECO:0000259" key="2">
    <source>
        <dbReference type="Pfam" id="PF03713"/>
    </source>
</evidence>
<keyword evidence="4" id="KW-1185">Reference proteome</keyword>
<dbReference type="Gene3D" id="1.20.1260.10">
    <property type="match status" value="2"/>
</dbReference>
<evidence type="ECO:0000256" key="1">
    <source>
        <dbReference type="SAM" id="SignalP"/>
    </source>
</evidence>
<organism evidence="3 4">
    <name type="scientific">Hymenobacter rigui</name>
    <dbReference type="NCBI Taxonomy" id="334424"/>
    <lineage>
        <taxon>Bacteria</taxon>
        <taxon>Pseudomonadati</taxon>
        <taxon>Bacteroidota</taxon>
        <taxon>Cytophagia</taxon>
        <taxon>Cytophagales</taxon>
        <taxon>Hymenobacteraceae</taxon>
        <taxon>Hymenobacter</taxon>
    </lineage>
</organism>
<dbReference type="Pfam" id="PF03713">
    <property type="entry name" value="DUF305"/>
    <property type="match status" value="1"/>
</dbReference>
<dbReference type="InterPro" id="IPR005183">
    <property type="entry name" value="DUF305_CopM-like"/>
</dbReference>
<keyword evidence="1" id="KW-0732">Signal</keyword>
<dbReference type="RefSeq" id="WP_125423300.1">
    <property type="nucleotide sequence ID" value="NZ_RWIT01000013.1"/>
</dbReference>
<protein>
    <submittedName>
        <fullName evidence="3">DUF305 domain-containing protein</fullName>
    </submittedName>
</protein>
<proteinExistence type="predicted"/>
<dbReference type="PANTHER" id="PTHR36933">
    <property type="entry name" value="SLL0788 PROTEIN"/>
    <property type="match status" value="1"/>
</dbReference>
<dbReference type="EMBL" id="RWIT01000013">
    <property type="protein sequence ID" value="RSK45496.1"/>
    <property type="molecule type" value="Genomic_DNA"/>
</dbReference>
<evidence type="ECO:0000313" key="4">
    <source>
        <dbReference type="Proteomes" id="UP000273500"/>
    </source>
</evidence>
<reference evidence="3 4" key="1">
    <citation type="submission" date="2018-12" db="EMBL/GenBank/DDBJ databases">
        <authorList>
            <person name="Feng G."/>
            <person name="Zhu H."/>
        </authorList>
    </citation>
    <scope>NUCLEOTIDE SEQUENCE [LARGE SCALE GENOMIC DNA]</scope>
    <source>
        <strain evidence="3 4">KCTC 12533</strain>
    </source>
</reference>
<dbReference type="PANTHER" id="PTHR36933:SF1">
    <property type="entry name" value="SLL0788 PROTEIN"/>
    <property type="match status" value="1"/>
</dbReference>
<name>A0A3R9N0Z1_9BACT</name>
<gene>
    <name evidence="3" type="ORF">EI291_18030</name>
</gene>
<dbReference type="Proteomes" id="UP000273500">
    <property type="component" value="Unassembled WGS sequence"/>
</dbReference>